<name>A0A813YN31_9BILA</name>
<proteinExistence type="inferred from homology"/>
<comment type="similarity">
    <text evidence="1 6">Belongs to the Arg-specific ADP-ribosyltransferase family.</text>
</comment>
<comment type="catalytic activity">
    <reaction evidence="5 6">
        <text>L-arginyl-[protein] + NAD(+) = N(omega)-(ADP-D-ribosyl)-L-arginyl-[protein] + nicotinamide + H(+)</text>
        <dbReference type="Rhea" id="RHEA:19149"/>
        <dbReference type="Rhea" id="RHEA-COMP:10532"/>
        <dbReference type="Rhea" id="RHEA-COMP:15087"/>
        <dbReference type="ChEBI" id="CHEBI:15378"/>
        <dbReference type="ChEBI" id="CHEBI:17154"/>
        <dbReference type="ChEBI" id="CHEBI:29965"/>
        <dbReference type="ChEBI" id="CHEBI:57540"/>
        <dbReference type="ChEBI" id="CHEBI:142554"/>
        <dbReference type="EC" id="2.4.2.31"/>
    </reaction>
</comment>
<evidence type="ECO:0000313" key="7">
    <source>
        <dbReference type="EMBL" id="CAF0886816.1"/>
    </source>
</evidence>
<dbReference type="EC" id="2.4.2.31" evidence="6"/>
<evidence type="ECO:0000256" key="6">
    <source>
        <dbReference type="RuleBase" id="RU361228"/>
    </source>
</evidence>
<evidence type="ECO:0000256" key="4">
    <source>
        <dbReference type="ARBA" id="ARBA00022695"/>
    </source>
</evidence>
<keyword evidence="3 6" id="KW-0808">Transferase</keyword>
<dbReference type="Gene3D" id="1.10.357.70">
    <property type="entry name" value="Exocyst complex component Sec6, C-terminal domain"/>
    <property type="match status" value="1"/>
</dbReference>
<evidence type="ECO:0000313" key="8">
    <source>
        <dbReference type="Proteomes" id="UP000663891"/>
    </source>
</evidence>
<dbReference type="Proteomes" id="UP000663891">
    <property type="component" value="Unassembled WGS sequence"/>
</dbReference>
<dbReference type="EMBL" id="CAJNON010000057">
    <property type="protein sequence ID" value="CAF0886816.1"/>
    <property type="molecule type" value="Genomic_DNA"/>
</dbReference>
<protein>
    <recommendedName>
        <fullName evidence="6">NAD(P)(+)--arginine ADP-ribosyltransferase</fullName>
        <ecNumber evidence="6">2.4.2.31</ecNumber>
    </recommendedName>
    <alternativeName>
        <fullName evidence="6">Mono(ADP-ribosyl)transferase</fullName>
    </alternativeName>
</protein>
<organism evidence="7 8">
    <name type="scientific">Adineta steineri</name>
    <dbReference type="NCBI Taxonomy" id="433720"/>
    <lineage>
        <taxon>Eukaryota</taxon>
        <taxon>Metazoa</taxon>
        <taxon>Spiralia</taxon>
        <taxon>Gnathifera</taxon>
        <taxon>Rotifera</taxon>
        <taxon>Eurotatoria</taxon>
        <taxon>Bdelloidea</taxon>
        <taxon>Adinetida</taxon>
        <taxon>Adinetidae</taxon>
        <taxon>Adineta</taxon>
    </lineage>
</organism>
<comment type="caution">
    <text evidence="7">The sequence shown here is derived from an EMBL/GenBank/DDBJ whole genome shotgun (WGS) entry which is preliminary data.</text>
</comment>
<evidence type="ECO:0000256" key="3">
    <source>
        <dbReference type="ARBA" id="ARBA00022679"/>
    </source>
</evidence>
<dbReference type="SUPFAM" id="SSF56399">
    <property type="entry name" value="ADP-ribosylation"/>
    <property type="match status" value="1"/>
</dbReference>
<dbReference type="GO" id="GO:0106274">
    <property type="term" value="F:NAD+-protein-arginine ADP-ribosyltransferase activity"/>
    <property type="evidence" value="ECO:0007669"/>
    <property type="project" value="UniProtKB-EC"/>
</dbReference>
<dbReference type="GO" id="GO:0016779">
    <property type="term" value="F:nucleotidyltransferase activity"/>
    <property type="evidence" value="ECO:0007669"/>
    <property type="project" value="UniProtKB-KW"/>
</dbReference>
<keyword evidence="6" id="KW-0520">NAD</keyword>
<evidence type="ECO:0000256" key="5">
    <source>
        <dbReference type="ARBA" id="ARBA00047597"/>
    </source>
</evidence>
<keyword evidence="2 6" id="KW-0328">Glycosyltransferase</keyword>
<accession>A0A813YN31</accession>
<dbReference type="OrthoDB" id="423533at2759"/>
<dbReference type="Pfam" id="PF01129">
    <property type="entry name" value="ART"/>
    <property type="match status" value="1"/>
</dbReference>
<dbReference type="InterPro" id="IPR000768">
    <property type="entry name" value="ART"/>
</dbReference>
<dbReference type="InterPro" id="IPR042532">
    <property type="entry name" value="EXOC3/Sec6_C"/>
</dbReference>
<dbReference type="Gene3D" id="3.90.176.10">
    <property type="entry name" value="Toxin ADP-ribosyltransferase, Chain A, domain 1"/>
    <property type="match status" value="1"/>
</dbReference>
<dbReference type="AlphaFoldDB" id="A0A813YN31"/>
<keyword evidence="4" id="KW-0548">Nucleotidyltransferase</keyword>
<sequence>MTSRFTDCYSEKQSGPIGGYWKYPLVSLKDALAPVSSKINGLDRDIKEAYDYCHFPSEHGLSKDESAALFLYTLEAGEYSFYAVLNRALRDEERKKLAPWFSYLKLFDTALEKLPTIKGCIWRGVRQNVSQDYVMGTVKTWWSVSSCSSVVKVVEDFLDSDDDSTLFMIEATNGKDLTGYTNFPNEEEVLLKMGTKLRVKSNAMKHGKLHLIHLVEIDSNNQTEVPATTGAASSISSSSSVSAAAASYVQPKPATKTFPTDVLEQTDLDSIVLEIATLAKKYPSLNMDQVIQILLLRGDLTKQEAKDKADAAISYMPRDNQGILFEIMGIIDQIN</sequence>
<evidence type="ECO:0000256" key="2">
    <source>
        <dbReference type="ARBA" id="ARBA00022676"/>
    </source>
</evidence>
<dbReference type="PROSITE" id="PS51996">
    <property type="entry name" value="TR_MART"/>
    <property type="match status" value="1"/>
</dbReference>
<keyword evidence="6" id="KW-0521">NADP</keyword>
<reference evidence="7" key="1">
    <citation type="submission" date="2021-02" db="EMBL/GenBank/DDBJ databases">
        <authorList>
            <person name="Nowell W R."/>
        </authorList>
    </citation>
    <scope>NUCLEOTIDE SEQUENCE</scope>
</reference>
<gene>
    <name evidence="7" type="ORF">VCS650_LOCUS8555</name>
</gene>
<evidence type="ECO:0000256" key="1">
    <source>
        <dbReference type="ARBA" id="ARBA00009558"/>
    </source>
</evidence>